<name>A0ABQ8EVY5_9FUNG</name>
<dbReference type="EMBL" id="JAFCIX010000575">
    <property type="protein sequence ID" value="KAH6586157.1"/>
    <property type="molecule type" value="Genomic_DNA"/>
</dbReference>
<evidence type="ECO:0000259" key="10">
    <source>
        <dbReference type="PROSITE" id="PS50255"/>
    </source>
</evidence>
<evidence type="ECO:0000256" key="9">
    <source>
        <dbReference type="ARBA" id="ARBA00046139"/>
    </source>
</evidence>
<organism evidence="11 12">
    <name type="scientific">Batrachochytrium salamandrivorans</name>
    <dbReference type="NCBI Taxonomy" id="1357716"/>
    <lineage>
        <taxon>Eukaryota</taxon>
        <taxon>Fungi</taxon>
        <taxon>Fungi incertae sedis</taxon>
        <taxon>Chytridiomycota</taxon>
        <taxon>Chytridiomycota incertae sedis</taxon>
        <taxon>Chytridiomycetes</taxon>
        <taxon>Rhizophydiales</taxon>
        <taxon>Rhizophydiales incertae sedis</taxon>
        <taxon>Batrachochytrium</taxon>
    </lineage>
</organism>
<evidence type="ECO:0000313" key="12">
    <source>
        <dbReference type="Proteomes" id="UP001648503"/>
    </source>
</evidence>
<gene>
    <name evidence="11" type="ORF">BASA50_000623</name>
</gene>
<evidence type="ECO:0000256" key="1">
    <source>
        <dbReference type="ARBA" id="ARBA00004430"/>
    </source>
</evidence>
<evidence type="ECO:0000313" key="11">
    <source>
        <dbReference type="EMBL" id="KAH6586157.1"/>
    </source>
</evidence>
<sequence length="252" mass="28584">MTALTATAINTCIADTSRSGRWAAETVTKPRGATKGTLDRYFTPDEVMLHDSSDDCWVSFLGLVYDLTRLVTENQGSPLLLPILKNAGKDISHWFDRISGDIKTHVHPLTNRVVPFTPEGRFVHVPSPISPEDGTCADECVPWWLDKESYCIGNLSQKTRHIRIINTLTKDEHVIKVCCEDKLSAIRDRYFSLNAHVKGYMWKRLGVLLDMNLTLEENGVRDESDYFDRLGIDEDQWLPALHLYFSDDLTVA</sequence>
<dbReference type="InterPro" id="IPR052320">
    <property type="entry name" value="Cytochrome_b5_domain"/>
</dbReference>
<keyword evidence="7" id="KW-0966">Cell projection</keyword>
<dbReference type="Proteomes" id="UP001648503">
    <property type="component" value="Unassembled WGS sequence"/>
</dbReference>
<dbReference type="PROSITE" id="PS50255">
    <property type="entry name" value="CYTOCHROME_B5_2"/>
    <property type="match status" value="1"/>
</dbReference>
<dbReference type="PANTHER" id="PTHR21281:SF0">
    <property type="entry name" value="CYTOCHROME B5 DOMAIN-CONTAINING PROTEIN 1"/>
    <property type="match status" value="1"/>
</dbReference>
<keyword evidence="3" id="KW-0349">Heme</keyword>
<accession>A0ABQ8EVY5</accession>
<dbReference type="Pfam" id="PF00173">
    <property type="entry name" value="Cyt-b5"/>
    <property type="match status" value="1"/>
</dbReference>
<evidence type="ECO:0000256" key="5">
    <source>
        <dbReference type="ARBA" id="ARBA00023004"/>
    </source>
</evidence>
<evidence type="ECO:0000256" key="6">
    <source>
        <dbReference type="ARBA" id="ARBA00023212"/>
    </source>
</evidence>
<proteinExistence type="predicted"/>
<keyword evidence="2" id="KW-0963">Cytoplasm</keyword>
<dbReference type="PANTHER" id="PTHR21281">
    <property type="entry name" value="CYTOCHROME B5 DOMAIN-CONTAINING PROTEIN 1"/>
    <property type="match status" value="1"/>
</dbReference>
<comment type="caution">
    <text evidence="11">The sequence shown here is derived from an EMBL/GenBank/DDBJ whole genome shotgun (WGS) entry which is preliminary data.</text>
</comment>
<dbReference type="SUPFAM" id="SSF55856">
    <property type="entry name" value="Cytochrome b5-like heme/steroid binding domain"/>
    <property type="match status" value="1"/>
</dbReference>
<dbReference type="SMART" id="SM01117">
    <property type="entry name" value="Cyt-b5"/>
    <property type="match status" value="1"/>
</dbReference>
<keyword evidence="6" id="KW-0206">Cytoskeleton</keyword>
<keyword evidence="12" id="KW-1185">Reference proteome</keyword>
<protein>
    <recommendedName>
        <fullName evidence="8">Cytochrome b5 domain-containing protein 1</fullName>
    </recommendedName>
</protein>
<dbReference type="Gene3D" id="3.10.120.10">
    <property type="entry name" value="Cytochrome b5-like heme/steroid binding domain"/>
    <property type="match status" value="1"/>
</dbReference>
<dbReference type="InterPro" id="IPR036400">
    <property type="entry name" value="Cyt_B5-like_heme/steroid_sf"/>
</dbReference>
<comment type="subcellular location">
    <subcellularLocation>
        <location evidence="1">Cytoplasm</location>
        <location evidence="1">Cytoskeleton</location>
        <location evidence="1">Cilium axoneme</location>
    </subcellularLocation>
</comment>
<dbReference type="InterPro" id="IPR001199">
    <property type="entry name" value="Cyt_B5-like_heme/steroid-bd"/>
</dbReference>
<comment type="function">
    <text evidence="9">Radial spoke stalk protein that binds heme under oxidizing conditions. Required for the coordinated beating of multiple cilia maybe by functioning in a redox signaling pathway.</text>
</comment>
<keyword evidence="4" id="KW-0479">Metal-binding</keyword>
<reference evidence="11 12" key="1">
    <citation type="submission" date="2021-02" db="EMBL/GenBank/DDBJ databases">
        <title>Variation within the Batrachochytrium salamandrivorans European outbreak.</title>
        <authorList>
            <person name="Kelly M."/>
            <person name="Pasmans F."/>
            <person name="Shea T.P."/>
            <person name="Munoz J.F."/>
            <person name="Carranza S."/>
            <person name="Cuomo C.A."/>
            <person name="Martel A."/>
        </authorList>
    </citation>
    <scope>NUCLEOTIDE SEQUENCE [LARGE SCALE GENOMIC DNA]</scope>
    <source>
        <strain evidence="11 12">AMFP18/2</strain>
    </source>
</reference>
<evidence type="ECO:0000256" key="2">
    <source>
        <dbReference type="ARBA" id="ARBA00022490"/>
    </source>
</evidence>
<keyword evidence="5" id="KW-0408">Iron</keyword>
<evidence type="ECO:0000256" key="8">
    <source>
        <dbReference type="ARBA" id="ARBA00040649"/>
    </source>
</evidence>
<evidence type="ECO:0000256" key="3">
    <source>
        <dbReference type="ARBA" id="ARBA00022617"/>
    </source>
</evidence>
<feature type="domain" description="Cytochrome b5 heme-binding" evidence="10">
    <location>
        <begin position="39"/>
        <end position="105"/>
    </location>
</feature>
<evidence type="ECO:0000256" key="4">
    <source>
        <dbReference type="ARBA" id="ARBA00022723"/>
    </source>
</evidence>
<evidence type="ECO:0000256" key="7">
    <source>
        <dbReference type="ARBA" id="ARBA00023273"/>
    </source>
</evidence>